<sequence length="792" mass="92285">MSYFRMIVSKFKTSVFYSVSILFLFGLYYFKFSFFLEGKALNGWDTPGHIVLSLEFQKLLGNFQATGWSDIWFGGFPIFYFYPPFFYLIPTVLSFVLGVSMEVAVYHAMFFVICFLSYAIFQFSKVFFFGKHNPIIQTILGFISILFYLNYAGDGLQGTSLVGIIEGTFISSFSHALLLLAFCELEKFRITNVKSHIIRFTGLVSILFYSHLLTTVFFFMAFCLYLAIRRKEVLKFKKTYLVSFFCILFLVWPVITNYAFYSIYTSGIYYGFSYPPLLSILGPDIYNLAIKNKELGGSIYIEYIIQLLSTGRFVSFFAILLLAFNFKNFASRKRFQFTFAMVLFFLWLSLDHSFGYIFPNFKIHTYRAFDLFYLGFSLLFSYALFVYAKNISGKLIRKVFLFSTLIIEILIFLNFDPFLHQQYNGPFRDERKIGSDQLTYASLEQILSLIPKGSLVQPEVLRMKEFAGSPHYILPLLYKLGLKNNMGLTVESSLYATLLFNWQEFCFRNSFRWGTDVDWRDSLYIFGDRNSNLFLYLDFLRRSGVEYMFGSSPEFKEYIKINQNRLQVIADLDPFVLVKLEDPKDYNEIAPVAIINSNLLTESKSMHAVDFIKLSNYFQAVLCTEKISTNLFLVDNENNSSFFANPKTVSFLVLLSDGDSIGDVSLKQELENKGYTVFLVSNYDFLFDHQKLKKEMIGFLQDHKSKFAIRDNRWNFTSESYFPKNRDFGDNVYISDTAKLAYFGETKTKNFNLSFVLNGRIYLTMMLLSIVVFAASFVKIYTLYFSFWKSRE</sequence>
<dbReference type="RefSeq" id="WP_125232056.1">
    <property type="nucleotide sequence ID" value="NZ_NPDQ01000002.1"/>
</dbReference>
<feature type="transmembrane region" description="Helical" evidence="1">
    <location>
        <begin position="202"/>
        <end position="228"/>
    </location>
</feature>
<dbReference type="EMBL" id="RQFP01000001">
    <property type="protein sequence ID" value="TGK96515.1"/>
    <property type="molecule type" value="Genomic_DNA"/>
</dbReference>
<evidence type="ECO:0000256" key="1">
    <source>
        <dbReference type="SAM" id="Phobius"/>
    </source>
</evidence>
<gene>
    <name evidence="2" type="ORF">EHQ30_07920</name>
</gene>
<accession>A0A5F1ZA59</accession>
<name>A0A5F1ZA59_9LEPT</name>
<proteinExistence type="predicted"/>
<feature type="transmembrane region" description="Helical" evidence="1">
    <location>
        <begin position="761"/>
        <end position="787"/>
    </location>
</feature>
<keyword evidence="3" id="KW-1185">Reference proteome</keyword>
<dbReference type="AlphaFoldDB" id="A0A5F1ZA59"/>
<protein>
    <recommendedName>
        <fullName evidence="4">Membrane protein 6-pyruvoyl-tetrahydropterin synthase-related domain-containing protein</fullName>
    </recommendedName>
</protein>
<keyword evidence="1" id="KW-0812">Transmembrane</keyword>
<feature type="transmembrane region" description="Helical" evidence="1">
    <location>
        <begin position="104"/>
        <end position="123"/>
    </location>
</feature>
<keyword evidence="1" id="KW-1133">Transmembrane helix</keyword>
<feature type="transmembrane region" description="Helical" evidence="1">
    <location>
        <begin position="371"/>
        <end position="388"/>
    </location>
</feature>
<feature type="transmembrane region" description="Helical" evidence="1">
    <location>
        <begin position="135"/>
        <end position="153"/>
    </location>
</feature>
<dbReference type="Proteomes" id="UP000297891">
    <property type="component" value="Unassembled WGS sequence"/>
</dbReference>
<dbReference type="OrthoDB" id="310894at2"/>
<feature type="transmembrane region" description="Helical" evidence="1">
    <location>
        <begin position="303"/>
        <end position="325"/>
    </location>
</feature>
<feature type="transmembrane region" description="Helical" evidence="1">
    <location>
        <begin position="395"/>
        <end position="415"/>
    </location>
</feature>
<feature type="transmembrane region" description="Helical" evidence="1">
    <location>
        <begin position="337"/>
        <end position="359"/>
    </location>
</feature>
<organism evidence="2 3">
    <name type="scientific">Leptospira brenneri</name>
    <dbReference type="NCBI Taxonomy" id="2023182"/>
    <lineage>
        <taxon>Bacteria</taxon>
        <taxon>Pseudomonadati</taxon>
        <taxon>Spirochaetota</taxon>
        <taxon>Spirochaetia</taxon>
        <taxon>Leptospirales</taxon>
        <taxon>Leptospiraceae</taxon>
        <taxon>Leptospira</taxon>
    </lineage>
</organism>
<feature type="transmembrane region" description="Helical" evidence="1">
    <location>
        <begin position="78"/>
        <end position="97"/>
    </location>
</feature>
<feature type="transmembrane region" description="Helical" evidence="1">
    <location>
        <begin position="160"/>
        <end position="182"/>
    </location>
</feature>
<feature type="transmembrane region" description="Helical" evidence="1">
    <location>
        <begin position="240"/>
        <end position="264"/>
    </location>
</feature>
<feature type="transmembrane region" description="Helical" evidence="1">
    <location>
        <begin position="15"/>
        <end position="36"/>
    </location>
</feature>
<comment type="caution">
    <text evidence="2">The sequence shown here is derived from an EMBL/GenBank/DDBJ whole genome shotgun (WGS) entry which is preliminary data.</text>
</comment>
<evidence type="ECO:0008006" key="4">
    <source>
        <dbReference type="Google" id="ProtNLM"/>
    </source>
</evidence>
<reference evidence="2" key="1">
    <citation type="journal article" date="2019" name="PLoS Negl. Trop. Dis.">
        <title>Revisiting the worldwide diversity of Leptospira species in the environment.</title>
        <authorList>
            <person name="Vincent A.T."/>
            <person name="Schiettekatte O."/>
            <person name="Bourhy P."/>
            <person name="Veyrier F.J."/>
            <person name="Picardeau M."/>
        </authorList>
    </citation>
    <scope>NUCLEOTIDE SEQUENCE [LARGE SCALE GENOMIC DNA]</scope>
    <source>
        <strain evidence="2">201800277</strain>
    </source>
</reference>
<keyword evidence="1" id="KW-0472">Membrane</keyword>
<evidence type="ECO:0000313" key="2">
    <source>
        <dbReference type="EMBL" id="TGK96515.1"/>
    </source>
</evidence>
<evidence type="ECO:0000313" key="3">
    <source>
        <dbReference type="Proteomes" id="UP000297891"/>
    </source>
</evidence>